<dbReference type="AlphaFoldDB" id="A0A7R7XJC4"/>
<sequence>MYPAGLVRIHTYQLEHPPSILSSAKQQSHSKQGQTEQAALFGGMEMAKRGCHGGLTKSTLHLAEASKTLVQEFLPRLPTERDCRAKAMTVVNSSMWRRRQHCVFWLSQSNQLKGAAYFPRPENLENLQELGEKAWGFGSLTNINNEHVL</sequence>
<dbReference type="EMBL" id="AP024445">
    <property type="protein sequence ID" value="BCS22491.1"/>
    <property type="molecule type" value="Genomic_DNA"/>
</dbReference>
<dbReference type="GeneID" id="64972496"/>
<organism evidence="1 2">
    <name type="scientific">Aspergillus puulaauensis</name>
    <dbReference type="NCBI Taxonomy" id="1220207"/>
    <lineage>
        <taxon>Eukaryota</taxon>
        <taxon>Fungi</taxon>
        <taxon>Dikarya</taxon>
        <taxon>Ascomycota</taxon>
        <taxon>Pezizomycotina</taxon>
        <taxon>Eurotiomycetes</taxon>
        <taxon>Eurotiomycetidae</taxon>
        <taxon>Eurotiales</taxon>
        <taxon>Aspergillaceae</taxon>
        <taxon>Aspergillus</taxon>
    </lineage>
</organism>
<name>A0A7R7XJC4_9EURO</name>
<dbReference type="KEGG" id="apuu:APUU_30716S"/>
<protein>
    <submittedName>
        <fullName evidence="1">Uncharacterized protein</fullName>
    </submittedName>
</protein>
<dbReference type="Proteomes" id="UP000654913">
    <property type="component" value="Chromosome 3"/>
</dbReference>
<reference evidence="1" key="1">
    <citation type="submission" date="2021-01" db="EMBL/GenBank/DDBJ databases">
        <authorList>
            <consortium name="Aspergillus puulaauensis MK2 genome sequencing consortium"/>
            <person name="Kazuki M."/>
            <person name="Futagami T."/>
        </authorList>
    </citation>
    <scope>NUCLEOTIDE SEQUENCE</scope>
    <source>
        <strain evidence="1">MK2</strain>
    </source>
</reference>
<accession>A0A7R7XJC4</accession>
<proteinExistence type="predicted"/>
<gene>
    <name evidence="1" type="ORF">APUU_30716S</name>
</gene>
<evidence type="ECO:0000313" key="1">
    <source>
        <dbReference type="EMBL" id="BCS22491.1"/>
    </source>
</evidence>
<dbReference type="RefSeq" id="XP_041554685.1">
    <property type="nucleotide sequence ID" value="XM_041701840.1"/>
</dbReference>
<keyword evidence="2" id="KW-1185">Reference proteome</keyword>
<reference evidence="1" key="2">
    <citation type="submission" date="2021-02" db="EMBL/GenBank/DDBJ databases">
        <title>Aspergillus puulaauensis MK2 genome sequence.</title>
        <authorList>
            <person name="Futagami T."/>
            <person name="Mori K."/>
            <person name="Kadooka C."/>
            <person name="Tanaka T."/>
        </authorList>
    </citation>
    <scope>NUCLEOTIDE SEQUENCE</scope>
    <source>
        <strain evidence="1">MK2</strain>
    </source>
</reference>
<evidence type="ECO:0000313" key="2">
    <source>
        <dbReference type="Proteomes" id="UP000654913"/>
    </source>
</evidence>